<evidence type="ECO:0000313" key="11">
    <source>
        <dbReference type="Proteomes" id="UP000183809"/>
    </source>
</evidence>
<name>A0A1J9RPX8_9PEZI</name>
<dbReference type="Pfam" id="PF00172">
    <property type="entry name" value="Zn_clus"/>
    <property type="match status" value="1"/>
</dbReference>
<dbReference type="PANTHER" id="PTHR47782:SF1">
    <property type="entry name" value="PYRIMIDINE PATHWAY REGULATORY PROTEIN 1"/>
    <property type="match status" value="1"/>
</dbReference>
<dbReference type="SUPFAM" id="SSF57701">
    <property type="entry name" value="Zn2/Cys6 DNA-binding domain"/>
    <property type="match status" value="1"/>
</dbReference>
<keyword evidence="5" id="KW-0238">DNA-binding</keyword>
<dbReference type="PANTHER" id="PTHR47782">
    <property type="entry name" value="ZN(II)2CYS6 TRANSCRIPTION FACTOR (EUROFUNG)-RELATED"/>
    <property type="match status" value="1"/>
</dbReference>
<dbReference type="GO" id="GO:0045944">
    <property type="term" value="P:positive regulation of transcription by RNA polymerase II"/>
    <property type="evidence" value="ECO:0007669"/>
    <property type="project" value="TreeGrafter"/>
</dbReference>
<proteinExistence type="predicted"/>
<dbReference type="GeneID" id="31019265"/>
<dbReference type="CDD" id="cd14723">
    <property type="entry name" value="ZIP_Ppr1"/>
    <property type="match status" value="1"/>
</dbReference>
<dbReference type="GO" id="GO:0043565">
    <property type="term" value="F:sequence-specific DNA binding"/>
    <property type="evidence" value="ECO:0007669"/>
    <property type="project" value="TreeGrafter"/>
</dbReference>
<keyword evidence="11" id="KW-1185">Reference proteome</keyword>
<feature type="domain" description="Zn(2)-C6 fungal-type" evidence="9">
    <location>
        <begin position="5"/>
        <end position="35"/>
    </location>
</feature>
<dbReference type="CDD" id="cd00067">
    <property type="entry name" value="GAL4"/>
    <property type="match status" value="1"/>
</dbReference>
<dbReference type="GO" id="GO:0005634">
    <property type="term" value="C:nucleus"/>
    <property type="evidence" value="ECO:0007669"/>
    <property type="project" value="UniProtKB-SubCell"/>
</dbReference>
<evidence type="ECO:0000256" key="7">
    <source>
        <dbReference type="ARBA" id="ARBA00023242"/>
    </source>
</evidence>
<dbReference type="GO" id="GO:0000981">
    <property type="term" value="F:DNA-binding transcription factor activity, RNA polymerase II-specific"/>
    <property type="evidence" value="ECO:0007669"/>
    <property type="project" value="InterPro"/>
</dbReference>
<evidence type="ECO:0000256" key="4">
    <source>
        <dbReference type="ARBA" id="ARBA00023015"/>
    </source>
</evidence>
<feature type="region of interest" description="Disordered" evidence="8">
    <location>
        <begin position="87"/>
        <end position="106"/>
    </location>
</feature>
<accession>A0A1J9RPX8</accession>
<dbReference type="PROSITE" id="PS00463">
    <property type="entry name" value="ZN2_CY6_FUNGAL_1"/>
    <property type="match status" value="1"/>
</dbReference>
<dbReference type="InterPro" id="IPR001138">
    <property type="entry name" value="Zn2Cys6_DnaBD"/>
</dbReference>
<evidence type="ECO:0000256" key="5">
    <source>
        <dbReference type="ARBA" id="ARBA00023125"/>
    </source>
</evidence>
<reference evidence="10 11" key="1">
    <citation type="submission" date="2016-10" db="EMBL/GenBank/DDBJ databases">
        <title>Proteomics and genomics reveal pathogen-plant mechanisms compatible with a hemibiotrophic lifestyle of Diplodia corticola.</title>
        <authorList>
            <person name="Fernandes I."/>
            <person name="De Jonge R."/>
            <person name="Van De Peer Y."/>
            <person name="Devreese B."/>
            <person name="Alves A."/>
            <person name="Esteves A.C."/>
        </authorList>
    </citation>
    <scope>NUCLEOTIDE SEQUENCE [LARGE SCALE GENOMIC DNA]</scope>
    <source>
        <strain evidence="10 11">CBS 112549</strain>
    </source>
</reference>
<evidence type="ECO:0000256" key="3">
    <source>
        <dbReference type="ARBA" id="ARBA00022833"/>
    </source>
</evidence>
<dbReference type="InterPro" id="IPR052202">
    <property type="entry name" value="Yeast_MetPath_Reg"/>
</dbReference>
<gene>
    <name evidence="10" type="ORF">BKCO1_7600039</name>
</gene>
<comment type="subcellular location">
    <subcellularLocation>
        <location evidence="1">Nucleus</location>
    </subcellularLocation>
</comment>
<evidence type="ECO:0000256" key="6">
    <source>
        <dbReference type="ARBA" id="ARBA00023163"/>
    </source>
</evidence>
<evidence type="ECO:0000313" key="10">
    <source>
        <dbReference type="EMBL" id="OJD29613.1"/>
    </source>
</evidence>
<keyword evidence="7" id="KW-0539">Nucleus</keyword>
<keyword evidence="6" id="KW-0804">Transcription</keyword>
<keyword evidence="3" id="KW-0862">Zinc</keyword>
<dbReference type="AlphaFoldDB" id="A0A1J9RPX8"/>
<feature type="compositionally biased region" description="Polar residues" evidence="8">
    <location>
        <begin position="89"/>
        <end position="105"/>
    </location>
</feature>
<dbReference type="PROSITE" id="PS50048">
    <property type="entry name" value="ZN2_CY6_FUNGAL_2"/>
    <property type="match status" value="1"/>
</dbReference>
<dbReference type="RefSeq" id="XP_020125873.1">
    <property type="nucleotide sequence ID" value="XM_020279003.1"/>
</dbReference>
<comment type="caution">
    <text evidence="10">The sequence shown here is derived from an EMBL/GenBank/DDBJ whole genome shotgun (WGS) entry which is preliminary data.</text>
</comment>
<evidence type="ECO:0000256" key="1">
    <source>
        <dbReference type="ARBA" id="ARBA00004123"/>
    </source>
</evidence>
<sequence>MALQTCKRCRKRRIKCDLQLPSCSSCQLADAECLFFDDSLGHEVPRSYLHALNVKVEELEAEIRSFRSPQPAPVPQLPVHVALDDYSLQPPSQEPANPRYASSDSYLGPGSSAELLDNLLTTLVRRKLSSPHSPLPKFASTFRDGSDEHTLAFPALNLKINPGKLDTQSLQHPQVQRALIEYYAKAVQPSFPLLSPAQLRLLLGYENPLRQSSNDCERLLIHGMLAISSQLVARDLDRDQTIAASLWTEKLFDHINRIYSHSASDAINGRHTVLAQCFLVLLDLIIPGSSRGSTWEIVGSASGNYAALCEETDSFDDDCQRIGFCLFAFESTVACHFHRPSLFCNSAPSRLGAFSPESEFLSPSLHVFRAMYSINQHFTLDPDPSPAAMEALIPATFRIPASARPSEMSLAQAQIYLALHPLFTSPSAGPHSCSPELLNNIAGAASAFIACTSKLNREHRIISIWTTAESVLQAGAVWGAYLILSKQEDPSILPTRSIGAFGSGSLMEPLLQCSSLLASFAERWKPGRHYFQAWEAFVEMLWADTDIQRRASSNYQSQHELLV</sequence>
<evidence type="ECO:0000256" key="2">
    <source>
        <dbReference type="ARBA" id="ARBA00022723"/>
    </source>
</evidence>
<protein>
    <submittedName>
        <fullName evidence="10">Fungal specific transcription factor</fullName>
    </submittedName>
</protein>
<keyword evidence="4" id="KW-0805">Transcription regulation</keyword>
<dbReference type="GO" id="GO:0008270">
    <property type="term" value="F:zinc ion binding"/>
    <property type="evidence" value="ECO:0007669"/>
    <property type="project" value="InterPro"/>
</dbReference>
<dbReference type="CDD" id="cd12148">
    <property type="entry name" value="fungal_TF_MHR"/>
    <property type="match status" value="1"/>
</dbReference>
<dbReference type="InterPro" id="IPR036864">
    <property type="entry name" value="Zn2-C6_fun-type_DNA-bd_sf"/>
</dbReference>
<dbReference type="Gene3D" id="4.10.240.10">
    <property type="entry name" value="Zn(2)-C6 fungal-type DNA-binding domain"/>
    <property type="match status" value="1"/>
</dbReference>
<evidence type="ECO:0000256" key="8">
    <source>
        <dbReference type="SAM" id="MobiDB-lite"/>
    </source>
</evidence>
<dbReference type="SMART" id="SM00066">
    <property type="entry name" value="GAL4"/>
    <property type="match status" value="1"/>
</dbReference>
<dbReference type="Proteomes" id="UP000183809">
    <property type="component" value="Unassembled WGS sequence"/>
</dbReference>
<evidence type="ECO:0000259" key="9">
    <source>
        <dbReference type="PROSITE" id="PS50048"/>
    </source>
</evidence>
<keyword evidence="2" id="KW-0479">Metal-binding</keyword>
<organism evidence="10 11">
    <name type="scientific">Diplodia corticola</name>
    <dbReference type="NCBI Taxonomy" id="236234"/>
    <lineage>
        <taxon>Eukaryota</taxon>
        <taxon>Fungi</taxon>
        <taxon>Dikarya</taxon>
        <taxon>Ascomycota</taxon>
        <taxon>Pezizomycotina</taxon>
        <taxon>Dothideomycetes</taxon>
        <taxon>Dothideomycetes incertae sedis</taxon>
        <taxon>Botryosphaeriales</taxon>
        <taxon>Botryosphaeriaceae</taxon>
        <taxon>Diplodia</taxon>
    </lineage>
</organism>
<dbReference type="OrthoDB" id="189997at2759"/>
<dbReference type="EMBL" id="MNUE01000076">
    <property type="protein sequence ID" value="OJD29613.1"/>
    <property type="molecule type" value="Genomic_DNA"/>
</dbReference>